<evidence type="ECO:0000313" key="4">
    <source>
        <dbReference type="EMBL" id="SDH35429.1"/>
    </source>
</evidence>
<dbReference type="InterPro" id="IPR045567">
    <property type="entry name" value="CofH/MnqC-like_C"/>
</dbReference>
<dbReference type="Pfam" id="PF19288">
    <property type="entry name" value="CofH_C"/>
    <property type="match status" value="1"/>
</dbReference>
<dbReference type="STRING" id="1121419.SAMN05443529_11296"/>
<keyword evidence="2" id="KW-0479">Metal-binding</keyword>
<dbReference type="RefSeq" id="WP_092333474.1">
    <property type="nucleotide sequence ID" value="NZ_FNCP01000012.1"/>
</dbReference>
<dbReference type="Proteomes" id="UP000198656">
    <property type="component" value="Unassembled WGS sequence"/>
</dbReference>
<keyword evidence="2" id="KW-0004">4Fe-4S</keyword>
<proteinExistence type="predicted"/>
<gene>
    <name evidence="4" type="ORF">SAMN05443529_11296</name>
</gene>
<evidence type="ECO:0000256" key="2">
    <source>
        <dbReference type="ARBA" id="ARBA00022485"/>
    </source>
</evidence>
<accession>A0A1G8BQJ6</accession>
<evidence type="ECO:0000259" key="3">
    <source>
        <dbReference type="Pfam" id="PF19288"/>
    </source>
</evidence>
<dbReference type="EMBL" id="FNCP01000012">
    <property type="protein sequence ID" value="SDH35429.1"/>
    <property type="molecule type" value="Genomic_DNA"/>
</dbReference>
<sequence length="220" mass="24464">MPSLFALSELKDLVDKIENGQRLDLDDGVRLLKTQEILTLGYMANLVREQKNGNKTYYKVNRPIDFADIGGSLTEKERFSTALMSYGSPISQEGFIDSLMRLRNQQDQANQFSTFSPVPYYAKEQQFEGSMGVGNTTGNEDLKMLAISRILLDNFSHVRAYWMLLGQKLAQVSLAFGVDDLDGTVLEEQGTPISGASLSMSKGALIHLIQKAGREAVERD</sequence>
<keyword evidence="2" id="KW-0411">Iron-sulfur</keyword>
<dbReference type="InterPro" id="IPR034405">
    <property type="entry name" value="F420"/>
</dbReference>
<dbReference type="AlphaFoldDB" id="A0A1G8BQJ6"/>
<evidence type="ECO:0000313" key="5">
    <source>
        <dbReference type="Proteomes" id="UP000198656"/>
    </source>
</evidence>
<feature type="domain" description="CofH/MqnC-like C-terminal" evidence="3">
    <location>
        <begin position="111"/>
        <end position="215"/>
    </location>
</feature>
<keyword evidence="2" id="KW-0408">Iron</keyword>
<organism evidence="4 5">
    <name type="scientific">Desulfosporosinus hippei DSM 8344</name>
    <dbReference type="NCBI Taxonomy" id="1121419"/>
    <lineage>
        <taxon>Bacteria</taxon>
        <taxon>Bacillati</taxon>
        <taxon>Bacillota</taxon>
        <taxon>Clostridia</taxon>
        <taxon>Eubacteriales</taxon>
        <taxon>Desulfitobacteriaceae</taxon>
        <taxon>Desulfosporosinus</taxon>
    </lineage>
</organism>
<name>A0A1G8BQJ6_9FIRM</name>
<dbReference type="PANTHER" id="PTHR43076:SF7">
    <property type="entry name" value="AMINODEOXYFUTALOSINE SYNTHASE"/>
    <property type="match status" value="1"/>
</dbReference>
<keyword evidence="5" id="KW-1185">Reference proteome</keyword>
<protein>
    <submittedName>
        <fullName evidence="4">Aminodeoxyfutalosine synthase</fullName>
    </submittedName>
</protein>
<dbReference type="OrthoDB" id="9802027at2"/>
<reference evidence="5" key="1">
    <citation type="submission" date="2016-10" db="EMBL/GenBank/DDBJ databases">
        <authorList>
            <person name="Varghese N."/>
            <person name="Submissions S."/>
        </authorList>
    </citation>
    <scope>NUCLEOTIDE SEQUENCE [LARGE SCALE GENOMIC DNA]</scope>
    <source>
        <strain evidence="5">DSM 8344</strain>
    </source>
</reference>
<dbReference type="GO" id="GO:0051539">
    <property type="term" value="F:4 iron, 4 sulfur cluster binding"/>
    <property type="evidence" value="ECO:0007669"/>
    <property type="project" value="UniProtKB-KW"/>
</dbReference>
<evidence type="ECO:0000256" key="1">
    <source>
        <dbReference type="ARBA" id="ARBA00001966"/>
    </source>
</evidence>
<dbReference type="PANTHER" id="PTHR43076">
    <property type="entry name" value="FO SYNTHASE (COFH)"/>
    <property type="match status" value="1"/>
</dbReference>
<comment type="cofactor">
    <cofactor evidence="1">
        <name>[4Fe-4S] cluster</name>
        <dbReference type="ChEBI" id="CHEBI:49883"/>
    </cofactor>
</comment>
<dbReference type="GO" id="GO:0044689">
    <property type="term" value="F:7,8-didemethyl-8-hydroxy-5-deazariboflavin synthase activity"/>
    <property type="evidence" value="ECO:0007669"/>
    <property type="project" value="TreeGrafter"/>
</dbReference>